<dbReference type="GO" id="GO:0005634">
    <property type="term" value="C:nucleus"/>
    <property type="evidence" value="ECO:0000318"/>
    <property type="project" value="GO_Central"/>
</dbReference>
<dbReference type="GO" id="GO:0009738">
    <property type="term" value="P:abscisic acid-activated signaling pathway"/>
    <property type="evidence" value="ECO:0000318"/>
    <property type="project" value="GO_Central"/>
</dbReference>
<dbReference type="InterPro" id="IPR050279">
    <property type="entry name" value="Plant_def-hormone_signal"/>
</dbReference>
<dbReference type="PANTHER" id="PTHR31213">
    <property type="entry name" value="OS08G0374000 PROTEIN-RELATED"/>
    <property type="match status" value="1"/>
</dbReference>
<dbReference type="FunFam" id="3.30.530.20:FF:000007">
    <property type="entry name" value="Major pollen allergen Bet v 1-A"/>
    <property type="match status" value="1"/>
</dbReference>
<dbReference type="GO" id="GO:0005737">
    <property type="term" value="C:cytoplasm"/>
    <property type="evidence" value="ECO:0000318"/>
    <property type="project" value="GO_Central"/>
</dbReference>
<dbReference type="GO" id="GO:0010427">
    <property type="term" value="F:abscisic acid binding"/>
    <property type="evidence" value="ECO:0000318"/>
    <property type="project" value="GO_Central"/>
</dbReference>
<comment type="similarity">
    <text evidence="1">Belongs to the BetVI family.</text>
</comment>
<dbReference type="EMBL" id="NBSK02000006">
    <property type="protein sequence ID" value="KAJ0199293.1"/>
    <property type="molecule type" value="Genomic_DNA"/>
</dbReference>
<dbReference type="CDD" id="cd07816">
    <property type="entry name" value="Bet_v1-like"/>
    <property type="match status" value="1"/>
</dbReference>
<comment type="caution">
    <text evidence="3">The sequence shown here is derived from an EMBL/GenBank/DDBJ whole genome shotgun (WGS) entry which is preliminary data.</text>
</comment>
<gene>
    <name evidence="3" type="ORF">LSAT_V11C600341250</name>
</gene>
<dbReference type="GO" id="GO:0004864">
    <property type="term" value="F:protein phosphatase inhibitor activity"/>
    <property type="evidence" value="ECO:0000318"/>
    <property type="project" value="GO_Central"/>
</dbReference>
<sequence>MHPTRVAQRGVGVVNQQSKSLNIGRFNIGGRKTNSYQVQTPFRAAYKYVSQEDKHFIHTKSSIFLNTKEKLSNILLEATRMTLFNIDVEIQSTVPAPKLFKAYHDFDKLAHKVDPETYKSVEIIKGDGGPGTVRNITFGDGLPFTSGKSKIDTIDEENLSLSYTIFEGDVLTDVLDSATHHVKFIPSADGGSTYKHTIVNKCKGDNKLTDDQVKLTKESFTKTFKAVEAHINANPNAY</sequence>
<dbReference type="GO" id="GO:0006952">
    <property type="term" value="P:defense response"/>
    <property type="evidence" value="ECO:0007669"/>
    <property type="project" value="InterPro"/>
</dbReference>
<dbReference type="AlphaFoldDB" id="A0A9R1V6M3"/>
<dbReference type="GO" id="GO:0038023">
    <property type="term" value="F:signaling receptor activity"/>
    <property type="evidence" value="ECO:0000318"/>
    <property type="project" value="GO_Central"/>
</dbReference>
<dbReference type="SMART" id="SM01037">
    <property type="entry name" value="Bet_v_1"/>
    <property type="match status" value="1"/>
</dbReference>
<evidence type="ECO:0000259" key="2">
    <source>
        <dbReference type="SMART" id="SM01037"/>
    </source>
</evidence>
<feature type="domain" description="Bet v I/Major latex protein" evidence="2">
    <location>
        <begin position="81"/>
        <end position="234"/>
    </location>
</feature>
<dbReference type="Gene3D" id="3.30.530.20">
    <property type="match status" value="1"/>
</dbReference>
<dbReference type="Proteomes" id="UP000235145">
    <property type="component" value="Unassembled WGS sequence"/>
</dbReference>
<proteinExistence type="inferred from homology"/>
<dbReference type="PANTHER" id="PTHR31213:SF208">
    <property type="entry name" value="START-LIKE DOMAIN, BET V I TYPE ALLERGEN-RELATED"/>
    <property type="match status" value="1"/>
</dbReference>
<accession>A0A9R1V6M3</accession>
<evidence type="ECO:0000256" key="1">
    <source>
        <dbReference type="ARBA" id="ARBA00009744"/>
    </source>
</evidence>
<dbReference type="SUPFAM" id="SSF55961">
    <property type="entry name" value="Bet v1-like"/>
    <property type="match status" value="1"/>
</dbReference>
<evidence type="ECO:0000313" key="3">
    <source>
        <dbReference type="EMBL" id="KAJ0199293.1"/>
    </source>
</evidence>
<dbReference type="Pfam" id="PF00407">
    <property type="entry name" value="Bet_v_1"/>
    <property type="match status" value="1"/>
</dbReference>
<name>A0A9R1V6M3_LACSA</name>
<dbReference type="InterPro" id="IPR024949">
    <property type="entry name" value="Bet_v_I_allergen"/>
</dbReference>
<organism evidence="3 4">
    <name type="scientific">Lactuca sativa</name>
    <name type="common">Garden lettuce</name>
    <dbReference type="NCBI Taxonomy" id="4236"/>
    <lineage>
        <taxon>Eukaryota</taxon>
        <taxon>Viridiplantae</taxon>
        <taxon>Streptophyta</taxon>
        <taxon>Embryophyta</taxon>
        <taxon>Tracheophyta</taxon>
        <taxon>Spermatophyta</taxon>
        <taxon>Magnoliopsida</taxon>
        <taxon>eudicotyledons</taxon>
        <taxon>Gunneridae</taxon>
        <taxon>Pentapetalae</taxon>
        <taxon>asterids</taxon>
        <taxon>campanulids</taxon>
        <taxon>Asterales</taxon>
        <taxon>Asteraceae</taxon>
        <taxon>Cichorioideae</taxon>
        <taxon>Cichorieae</taxon>
        <taxon>Lactucinae</taxon>
        <taxon>Lactuca</taxon>
    </lineage>
</organism>
<reference evidence="3 4" key="1">
    <citation type="journal article" date="2017" name="Nat. Commun.">
        <title>Genome assembly with in vitro proximity ligation data and whole-genome triplication in lettuce.</title>
        <authorList>
            <person name="Reyes-Chin-Wo S."/>
            <person name="Wang Z."/>
            <person name="Yang X."/>
            <person name="Kozik A."/>
            <person name="Arikit S."/>
            <person name="Song C."/>
            <person name="Xia L."/>
            <person name="Froenicke L."/>
            <person name="Lavelle D.O."/>
            <person name="Truco M.J."/>
            <person name="Xia R."/>
            <person name="Zhu S."/>
            <person name="Xu C."/>
            <person name="Xu H."/>
            <person name="Xu X."/>
            <person name="Cox K."/>
            <person name="Korf I."/>
            <person name="Meyers B.C."/>
            <person name="Michelmore R.W."/>
        </authorList>
    </citation>
    <scope>NUCLEOTIDE SEQUENCE [LARGE SCALE GENOMIC DNA]</scope>
    <source>
        <strain evidence="4">cv. Salinas</strain>
        <tissue evidence="3">Seedlings</tissue>
    </source>
</reference>
<dbReference type="PRINTS" id="PR00634">
    <property type="entry name" value="BETALLERGEN"/>
</dbReference>
<evidence type="ECO:0000313" key="4">
    <source>
        <dbReference type="Proteomes" id="UP000235145"/>
    </source>
</evidence>
<keyword evidence="4" id="KW-1185">Reference proteome</keyword>
<dbReference type="InterPro" id="IPR023393">
    <property type="entry name" value="START-like_dom_sf"/>
</dbReference>
<dbReference type="InterPro" id="IPR000916">
    <property type="entry name" value="Bet_v_I/MLP"/>
</dbReference>
<protein>
    <recommendedName>
        <fullName evidence="2">Bet v I/Major latex protein domain-containing protein</fullName>
    </recommendedName>
</protein>